<evidence type="ECO:0000256" key="2">
    <source>
        <dbReference type="ARBA" id="ARBA00022908"/>
    </source>
</evidence>
<comment type="similarity">
    <text evidence="1">Belongs to the 'phage' integrase family.</text>
</comment>
<dbReference type="InterPro" id="IPR044068">
    <property type="entry name" value="CB"/>
</dbReference>
<accession>A0ABT9AX02</accession>
<dbReference type="InterPro" id="IPR010998">
    <property type="entry name" value="Integrase_recombinase_N"/>
</dbReference>
<dbReference type="InterPro" id="IPR050090">
    <property type="entry name" value="Tyrosine_recombinase_XerCD"/>
</dbReference>
<evidence type="ECO:0000313" key="9">
    <source>
        <dbReference type="Proteomes" id="UP001233314"/>
    </source>
</evidence>
<comment type="caution">
    <text evidence="8">The sequence shown here is derived from an EMBL/GenBank/DDBJ whole genome shotgun (WGS) entry which is preliminary data.</text>
</comment>
<keyword evidence="2" id="KW-0229">DNA integration</keyword>
<name>A0ABT9AX02_9ACTN</name>
<evidence type="ECO:0000256" key="1">
    <source>
        <dbReference type="ARBA" id="ARBA00008857"/>
    </source>
</evidence>
<sequence>MERTNMAWVERRVRKDSKGKQQVTYRVRWREPDGRARAKSFPRKVDADRYAATVSADIVRGHYFDLDAGKVPFEEYALKWLAAQTFDEGTYEATELRLRLHAYPFLGPLLLKEIQPFTIQTWLRGLDGLAPTYRRVLYSNVSTVFTAAVDDKLIQQNPCTAKSVRRPKLDPKKVVPWTLDRVLAVQAKLPERFALVVALGAGLGLRQGEIFGLSIDDLDLEKNEVSVQRQIKVRNGNKLIFGLPKGRKTRTVPLPGVVLEAINEHVSARPPRAVTLPWDKLDGPKHTANLLLTTRQAGAINRNNFNPYIWRPALIAAGVELRRENGCHALRHFYASTLLDSGESIKALSEYLGHADPGFTLRTYTHLMPTSAERTRNAINETLRVPSAPPEEPD</sequence>
<reference evidence="8 9" key="1">
    <citation type="submission" date="2023-07" db="EMBL/GenBank/DDBJ databases">
        <title>Nocardioides sp. nov WY-20 isolated from soil.</title>
        <authorList>
            <person name="Liu B."/>
            <person name="Wan Y."/>
        </authorList>
    </citation>
    <scope>NUCLEOTIDE SEQUENCE [LARGE SCALE GENOMIC DNA]</scope>
    <source>
        <strain evidence="8 9">WY-20</strain>
    </source>
</reference>
<dbReference type="Gene3D" id="1.10.443.10">
    <property type="entry name" value="Intergrase catalytic core"/>
    <property type="match status" value="1"/>
</dbReference>
<organism evidence="8 9">
    <name type="scientific">Nocardioides jiangxiensis</name>
    <dbReference type="NCBI Taxonomy" id="3064524"/>
    <lineage>
        <taxon>Bacteria</taxon>
        <taxon>Bacillati</taxon>
        <taxon>Actinomycetota</taxon>
        <taxon>Actinomycetes</taxon>
        <taxon>Propionibacteriales</taxon>
        <taxon>Nocardioidaceae</taxon>
        <taxon>Nocardioides</taxon>
    </lineage>
</organism>
<evidence type="ECO:0000313" key="8">
    <source>
        <dbReference type="EMBL" id="MDO7867036.1"/>
    </source>
</evidence>
<dbReference type="RefSeq" id="WP_305026442.1">
    <property type="nucleotide sequence ID" value="NZ_JAUQTA010000001.1"/>
</dbReference>
<dbReference type="InterPro" id="IPR004107">
    <property type="entry name" value="Integrase_SAM-like_N"/>
</dbReference>
<keyword evidence="9" id="KW-1185">Reference proteome</keyword>
<dbReference type="Gene3D" id="1.10.150.130">
    <property type="match status" value="1"/>
</dbReference>
<dbReference type="InterPro" id="IPR011010">
    <property type="entry name" value="DNA_brk_join_enz"/>
</dbReference>
<feature type="domain" description="Tyr recombinase" evidence="6">
    <location>
        <begin position="172"/>
        <end position="380"/>
    </location>
</feature>
<evidence type="ECO:0000256" key="4">
    <source>
        <dbReference type="ARBA" id="ARBA00023172"/>
    </source>
</evidence>
<dbReference type="Pfam" id="PF14659">
    <property type="entry name" value="Phage_int_SAM_3"/>
    <property type="match status" value="1"/>
</dbReference>
<dbReference type="Pfam" id="PF00589">
    <property type="entry name" value="Phage_integrase"/>
    <property type="match status" value="1"/>
</dbReference>
<evidence type="ECO:0000259" key="6">
    <source>
        <dbReference type="PROSITE" id="PS51898"/>
    </source>
</evidence>
<keyword evidence="3 5" id="KW-0238">DNA-binding</keyword>
<feature type="domain" description="Core-binding (CB)" evidence="7">
    <location>
        <begin position="71"/>
        <end position="149"/>
    </location>
</feature>
<evidence type="ECO:0000256" key="3">
    <source>
        <dbReference type="ARBA" id="ARBA00023125"/>
    </source>
</evidence>
<dbReference type="InterPro" id="IPR013762">
    <property type="entry name" value="Integrase-like_cat_sf"/>
</dbReference>
<evidence type="ECO:0000256" key="5">
    <source>
        <dbReference type="PROSITE-ProRule" id="PRU01248"/>
    </source>
</evidence>
<dbReference type="CDD" id="cd01189">
    <property type="entry name" value="INT_ICEBs1_C_like"/>
    <property type="match status" value="1"/>
</dbReference>
<dbReference type="PROSITE" id="PS51898">
    <property type="entry name" value="TYR_RECOMBINASE"/>
    <property type="match status" value="1"/>
</dbReference>
<dbReference type="SUPFAM" id="SSF56349">
    <property type="entry name" value="DNA breaking-rejoining enzymes"/>
    <property type="match status" value="1"/>
</dbReference>
<dbReference type="PANTHER" id="PTHR30349">
    <property type="entry name" value="PHAGE INTEGRASE-RELATED"/>
    <property type="match status" value="1"/>
</dbReference>
<proteinExistence type="inferred from homology"/>
<keyword evidence="4" id="KW-0233">DNA recombination</keyword>
<dbReference type="PANTHER" id="PTHR30349:SF64">
    <property type="entry name" value="PROPHAGE INTEGRASE INTD-RELATED"/>
    <property type="match status" value="1"/>
</dbReference>
<protein>
    <submittedName>
        <fullName evidence="8">Site-specific integrase</fullName>
    </submittedName>
</protein>
<dbReference type="InterPro" id="IPR002104">
    <property type="entry name" value="Integrase_catalytic"/>
</dbReference>
<dbReference type="EMBL" id="JAUQTA010000001">
    <property type="protein sequence ID" value="MDO7867036.1"/>
    <property type="molecule type" value="Genomic_DNA"/>
</dbReference>
<dbReference type="PROSITE" id="PS51900">
    <property type="entry name" value="CB"/>
    <property type="match status" value="1"/>
</dbReference>
<dbReference type="Proteomes" id="UP001233314">
    <property type="component" value="Unassembled WGS sequence"/>
</dbReference>
<gene>
    <name evidence="8" type="ORF">Q5722_01515</name>
</gene>
<evidence type="ECO:0000259" key="7">
    <source>
        <dbReference type="PROSITE" id="PS51900"/>
    </source>
</evidence>